<dbReference type="OrthoDB" id="3776590at2759"/>
<feature type="region of interest" description="Disordered" evidence="1">
    <location>
        <begin position="157"/>
        <end position="202"/>
    </location>
</feature>
<dbReference type="Proteomes" id="UP001140562">
    <property type="component" value="Unassembled WGS sequence"/>
</dbReference>
<dbReference type="AlphaFoldDB" id="A0A9W8WSM3"/>
<organism evidence="3 4">
    <name type="scientific">Didymella glomerata</name>
    <dbReference type="NCBI Taxonomy" id="749621"/>
    <lineage>
        <taxon>Eukaryota</taxon>
        <taxon>Fungi</taxon>
        <taxon>Dikarya</taxon>
        <taxon>Ascomycota</taxon>
        <taxon>Pezizomycotina</taxon>
        <taxon>Dothideomycetes</taxon>
        <taxon>Pleosporomycetidae</taxon>
        <taxon>Pleosporales</taxon>
        <taxon>Pleosporineae</taxon>
        <taxon>Didymellaceae</taxon>
        <taxon>Didymella</taxon>
    </lineage>
</organism>
<evidence type="ECO:0000256" key="1">
    <source>
        <dbReference type="SAM" id="MobiDB-lite"/>
    </source>
</evidence>
<feature type="compositionally biased region" description="Low complexity" evidence="1">
    <location>
        <begin position="157"/>
        <end position="167"/>
    </location>
</feature>
<protein>
    <submittedName>
        <fullName evidence="3">Aminopeptidase Y</fullName>
        <ecNumber evidence="3">3.4.11.15</ecNumber>
    </submittedName>
</protein>
<keyword evidence="2" id="KW-0812">Transmembrane</keyword>
<keyword evidence="2" id="KW-1133">Transmembrane helix</keyword>
<keyword evidence="3" id="KW-0378">Hydrolase</keyword>
<keyword evidence="3" id="KW-0645">Protease</keyword>
<gene>
    <name evidence="3" type="primary">APE3_2</name>
    <name evidence="3" type="ORF">N0V87_008649</name>
</gene>
<keyword evidence="4" id="KW-1185">Reference proteome</keyword>
<dbReference type="GO" id="GO:0004177">
    <property type="term" value="F:aminopeptidase activity"/>
    <property type="evidence" value="ECO:0007669"/>
    <property type="project" value="UniProtKB-KW"/>
</dbReference>
<evidence type="ECO:0000256" key="2">
    <source>
        <dbReference type="SAM" id="Phobius"/>
    </source>
</evidence>
<proteinExistence type="predicted"/>
<sequence>MKFNNFELFASLLCSWLGGFVLGLWQSTPYITDRGVTLVITLLITVALVVICKRISHSKTVAHLNRHVDDVHTMAIMNLQDAHRKHISLVKSANDQNLREAQNEIRRIAINFDRLNGEYDYISVMYQDQTHLNSEQEDRIDYLQNKLKEFGNFNSASSAPPFSAPASQVTFADPPRRAGGVMAATSPLSQNPMVQAPEAEEE</sequence>
<dbReference type="EMBL" id="JAPEUV010000128">
    <property type="protein sequence ID" value="KAJ4332088.1"/>
    <property type="molecule type" value="Genomic_DNA"/>
</dbReference>
<keyword evidence="2" id="KW-0472">Membrane</keyword>
<reference evidence="3" key="1">
    <citation type="submission" date="2022-10" db="EMBL/GenBank/DDBJ databases">
        <title>Tapping the CABI collections for fungal endophytes: first genome assemblies for Collariella, Neodidymelliopsis, Ascochyta clinopodiicola, Didymella pomorum, Didymosphaeria variabile, Neocosmospora piperis and Neocucurbitaria cava.</title>
        <authorList>
            <person name="Hill R."/>
        </authorList>
    </citation>
    <scope>NUCLEOTIDE SEQUENCE</scope>
    <source>
        <strain evidence="3">IMI 360193</strain>
    </source>
</reference>
<keyword evidence="3" id="KW-0031">Aminopeptidase</keyword>
<evidence type="ECO:0000313" key="4">
    <source>
        <dbReference type="Proteomes" id="UP001140562"/>
    </source>
</evidence>
<dbReference type="EC" id="3.4.11.15" evidence="3"/>
<accession>A0A9W8WSM3</accession>
<evidence type="ECO:0000313" key="3">
    <source>
        <dbReference type="EMBL" id="KAJ4332088.1"/>
    </source>
</evidence>
<comment type="caution">
    <text evidence="3">The sequence shown here is derived from an EMBL/GenBank/DDBJ whole genome shotgun (WGS) entry which is preliminary data.</text>
</comment>
<name>A0A9W8WSM3_9PLEO</name>
<feature type="transmembrane region" description="Helical" evidence="2">
    <location>
        <begin position="33"/>
        <end position="52"/>
    </location>
</feature>